<comment type="function">
    <text evidence="10">Involved in unsaturated fatty acids biosynthesis. Catalyzes the dehydration of short chain beta-hydroxyacyl-ACPs and long chain saturated and unsaturated beta-hydroxyacyl-ACPs.</text>
</comment>
<keyword evidence="14" id="KW-1185">Reference proteome</keyword>
<evidence type="ECO:0000256" key="10">
    <source>
        <dbReference type="ARBA" id="ARBA00025049"/>
    </source>
</evidence>
<dbReference type="InterPro" id="IPR029069">
    <property type="entry name" value="HotDog_dom_sf"/>
</dbReference>
<dbReference type="CDD" id="cd01288">
    <property type="entry name" value="FabZ"/>
    <property type="match status" value="1"/>
</dbReference>
<dbReference type="GO" id="GO:0009245">
    <property type="term" value="P:lipid A biosynthetic process"/>
    <property type="evidence" value="ECO:0007669"/>
    <property type="project" value="UniProtKB-KW"/>
</dbReference>
<comment type="subcellular location">
    <subcellularLocation>
        <location evidence="1">Cytoplasm</location>
    </subcellularLocation>
</comment>
<proteinExistence type="inferred from homology"/>
<protein>
    <recommendedName>
        <fullName evidence="4">3-hydroxyacyl-[acyl-carrier-protein] dehydratase FabZ</fullName>
        <ecNumber evidence="3">4.2.1.59</ecNumber>
    </recommendedName>
    <alternativeName>
        <fullName evidence="11">(3R)-hydroxymyristoyl-[acyl-carrier-protein] dehydratase</fullName>
    </alternativeName>
    <alternativeName>
        <fullName evidence="12">Beta-hydroxyacyl-ACP dehydratase</fullName>
    </alternativeName>
</protein>
<keyword evidence="5" id="KW-0963">Cytoplasm</keyword>
<comment type="similarity">
    <text evidence="2">Belongs to the thioester dehydratase family. FabZ subfamily.</text>
</comment>
<dbReference type="EMBL" id="CP032996">
    <property type="protein sequence ID" value="QCI27162.1"/>
    <property type="molecule type" value="Genomic_DNA"/>
</dbReference>
<evidence type="ECO:0000256" key="7">
    <source>
        <dbReference type="ARBA" id="ARBA00022556"/>
    </source>
</evidence>
<accession>A0A4D6YDN3</accession>
<evidence type="ECO:0000256" key="3">
    <source>
        <dbReference type="ARBA" id="ARBA00013167"/>
    </source>
</evidence>
<keyword evidence="7" id="KW-0441">Lipid A biosynthesis</keyword>
<evidence type="ECO:0000313" key="14">
    <source>
        <dbReference type="Proteomes" id="UP000298603"/>
    </source>
</evidence>
<dbReference type="InterPro" id="IPR013114">
    <property type="entry name" value="FabA_FabZ"/>
</dbReference>
<dbReference type="NCBIfam" id="NF000582">
    <property type="entry name" value="PRK00006.1"/>
    <property type="match status" value="1"/>
</dbReference>
<evidence type="ECO:0000256" key="1">
    <source>
        <dbReference type="ARBA" id="ARBA00004496"/>
    </source>
</evidence>
<dbReference type="FunFam" id="3.10.129.10:FF:000001">
    <property type="entry name" value="3-hydroxyacyl-[acyl-carrier-protein] dehydratase FabZ"/>
    <property type="match status" value="1"/>
</dbReference>
<organism evidence="13 14">
    <name type="scientific">Buchnera aphidicola</name>
    <name type="common">Therioaphis trifolii</name>
    <dbReference type="NCBI Taxonomy" id="1241884"/>
    <lineage>
        <taxon>Bacteria</taxon>
        <taxon>Pseudomonadati</taxon>
        <taxon>Pseudomonadota</taxon>
        <taxon>Gammaproteobacteria</taxon>
        <taxon>Enterobacterales</taxon>
        <taxon>Erwiniaceae</taxon>
        <taxon>Buchnera</taxon>
    </lineage>
</organism>
<keyword evidence="6" id="KW-0444">Lipid biosynthesis</keyword>
<evidence type="ECO:0000256" key="12">
    <source>
        <dbReference type="ARBA" id="ARBA00032213"/>
    </source>
</evidence>
<evidence type="ECO:0000256" key="4">
    <source>
        <dbReference type="ARBA" id="ARBA00017176"/>
    </source>
</evidence>
<name>A0A4D6YDN3_9GAMM</name>
<dbReference type="SUPFAM" id="SSF54637">
    <property type="entry name" value="Thioesterase/thiol ester dehydrase-isomerase"/>
    <property type="match status" value="1"/>
</dbReference>
<evidence type="ECO:0000256" key="2">
    <source>
        <dbReference type="ARBA" id="ARBA00009174"/>
    </source>
</evidence>
<dbReference type="PANTHER" id="PTHR30272:SF1">
    <property type="entry name" value="3-HYDROXYACYL-[ACYL-CARRIER-PROTEIN] DEHYDRATASE"/>
    <property type="match status" value="1"/>
</dbReference>
<dbReference type="GO" id="GO:0005737">
    <property type="term" value="C:cytoplasm"/>
    <property type="evidence" value="ECO:0007669"/>
    <property type="project" value="UniProtKB-SubCell"/>
</dbReference>
<dbReference type="GO" id="GO:0016020">
    <property type="term" value="C:membrane"/>
    <property type="evidence" value="ECO:0007669"/>
    <property type="project" value="GOC"/>
</dbReference>
<evidence type="ECO:0000256" key="5">
    <source>
        <dbReference type="ARBA" id="ARBA00022490"/>
    </source>
</evidence>
<keyword evidence="8" id="KW-0443">Lipid metabolism</keyword>
<dbReference type="Pfam" id="PF07977">
    <property type="entry name" value="FabA"/>
    <property type="match status" value="1"/>
</dbReference>
<sequence>MNIIYKFMKNILKFIPQRYPFLLIDRIQCCNNKNTIKVIKNITLNDPLLQGHSPDKFIFPGVLILESILQSSIILASINHPENKNSNGFYCVNKIYSVKFKKFVLPGDQLIIKVKLLKEYKKFIFFKGTVFVENNFICCANIICKYVLYF</sequence>
<dbReference type="GO" id="GO:0019171">
    <property type="term" value="F:(3R)-hydroxyacyl-[acyl-carrier-protein] dehydratase activity"/>
    <property type="evidence" value="ECO:0007669"/>
    <property type="project" value="UniProtKB-EC"/>
</dbReference>
<dbReference type="PANTHER" id="PTHR30272">
    <property type="entry name" value="3-HYDROXYACYL-[ACYL-CARRIER-PROTEIN] DEHYDRATASE"/>
    <property type="match status" value="1"/>
</dbReference>
<evidence type="ECO:0000256" key="6">
    <source>
        <dbReference type="ARBA" id="ARBA00022516"/>
    </source>
</evidence>
<dbReference type="AlphaFoldDB" id="A0A4D6YDN3"/>
<evidence type="ECO:0000256" key="9">
    <source>
        <dbReference type="ARBA" id="ARBA00023239"/>
    </source>
</evidence>
<reference evidence="13 14" key="1">
    <citation type="submission" date="2018-10" db="EMBL/GenBank/DDBJ databases">
        <title>Comparative functional genomics of the obligate endosymbiont Buchnera aphidicola.</title>
        <authorList>
            <person name="Chong R.A."/>
        </authorList>
    </citation>
    <scope>NUCLEOTIDE SEQUENCE [LARGE SCALE GENOMIC DNA]</scope>
    <source>
        <strain evidence="13 14">Tma</strain>
    </source>
</reference>
<dbReference type="EC" id="4.2.1.59" evidence="3"/>
<evidence type="ECO:0000256" key="8">
    <source>
        <dbReference type="ARBA" id="ARBA00023098"/>
    </source>
</evidence>
<dbReference type="Gene3D" id="3.10.129.10">
    <property type="entry name" value="Hotdog Thioesterase"/>
    <property type="match status" value="1"/>
</dbReference>
<keyword evidence="9" id="KW-0456">Lyase</keyword>
<evidence type="ECO:0000256" key="11">
    <source>
        <dbReference type="ARBA" id="ARBA00029890"/>
    </source>
</evidence>
<evidence type="ECO:0000313" key="13">
    <source>
        <dbReference type="EMBL" id="QCI27162.1"/>
    </source>
</evidence>
<dbReference type="Proteomes" id="UP000298603">
    <property type="component" value="Chromosome"/>
</dbReference>
<gene>
    <name evidence="13" type="ORF">D9V81_00820</name>
</gene>
<dbReference type="OrthoDB" id="9772788at2"/>